<feature type="transmembrane region" description="Helical" evidence="1">
    <location>
        <begin position="244"/>
        <end position="264"/>
    </location>
</feature>
<name>A0A4Y7T793_COPMI</name>
<feature type="transmembrane region" description="Helical" evidence="1">
    <location>
        <begin position="106"/>
        <end position="130"/>
    </location>
</feature>
<dbReference type="OrthoDB" id="2936582at2759"/>
<evidence type="ECO:0000256" key="1">
    <source>
        <dbReference type="SAM" id="Phobius"/>
    </source>
</evidence>
<dbReference type="Proteomes" id="UP000298030">
    <property type="component" value="Unassembled WGS sequence"/>
</dbReference>
<sequence>MYVHLPAVASAPQDGPLIARQSFDLWKGILVALYAVGALTTLVRLSHRVWSIKTSKLSWRKELWTFRSLGDYLALAASCWGVVASIVIVDLYLAKDTHERIPYQKRLYYVMSVAWTSGVWLPRVALALALWSRGPQFPHLRIGPLGLSLSVCFTLMYLTHMAWHLATGCGHHGRTAPDVQTTAYCNTGNQGVAEVGFVGLFTSELSLVATSVYALVISKRSAAETTLVAQAGFRPSMRATHHSILSASVVLLLITIAHCAFQYSPLVTGTDGLLVKDMTAQLEAALSIMACNVPELVALFRRVAYLESDPTATVSPRVSVTTDLKIPVTVLRLSQVSAASREKDRKLGLHYAETDVKSVKSWRSM</sequence>
<comment type="caution">
    <text evidence="2">The sequence shown here is derived from an EMBL/GenBank/DDBJ whole genome shotgun (WGS) entry which is preliminary data.</text>
</comment>
<feature type="transmembrane region" description="Helical" evidence="1">
    <location>
        <begin position="197"/>
        <end position="216"/>
    </location>
</feature>
<reference evidence="2 3" key="1">
    <citation type="journal article" date="2019" name="Nat. Ecol. Evol.">
        <title>Megaphylogeny resolves global patterns of mushroom evolution.</title>
        <authorList>
            <person name="Varga T."/>
            <person name="Krizsan K."/>
            <person name="Foldi C."/>
            <person name="Dima B."/>
            <person name="Sanchez-Garcia M."/>
            <person name="Sanchez-Ramirez S."/>
            <person name="Szollosi G.J."/>
            <person name="Szarkandi J.G."/>
            <person name="Papp V."/>
            <person name="Albert L."/>
            <person name="Andreopoulos W."/>
            <person name="Angelini C."/>
            <person name="Antonin V."/>
            <person name="Barry K.W."/>
            <person name="Bougher N.L."/>
            <person name="Buchanan P."/>
            <person name="Buyck B."/>
            <person name="Bense V."/>
            <person name="Catcheside P."/>
            <person name="Chovatia M."/>
            <person name="Cooper J."/>
            <person name="Damon W."/>
            <person name="Desjardin D."/>
            <person name="Finy P."/>
            <person name="Geml J."/>
            <person name="Haridas S."/>
            <person name="Hughes K."/>
            <person name="Justo A."/>
            <person name="Karasinski D."/>
            <person name="Kautmanova I."/>
            <person name="Kiss B."/>
            <person name="Kocsube S."/>
            <person name="Kotiranta H."/>
            <person name="LaButti K.M."/>
            <person name="Lechner B.E."/>
            <person name="Liimatainen K."/>
            <person name="Lipzen A."/>
            <person name="Lukacs Z."/>
            <person name="Mihaltcheva S."/>
            <person name="Morgado L.N."/>
            <person name="Niskanen T."/>
            <person name="Noordeloos M.E."/>
            <person name="Ohm R.A."/>
            <person name="Ortiz-Santana B."/>
            <person name="Ovrebo C."/>
            <person name="Racz N."/>
            <person name="Riley R."/>
            <person name="Savchenko A."/>
            <person name="Shiryaev A."/>
            <person name="Soop K."/>
            <person name="Spirin V."/>
            <person name="Szebenyi C."/>
            <person name="Tomsovsky M."/>
            <person name="Tulloss R.E."/>
            <person name="Uehling J."/>
            <person name="Grigoriev I.V."/>
            <person name="Vagvolgyi C."/>
            <person name="Papp T."/>
            <person name="Martin F.M."/>
            <person name="Miettinen O."/>
            <person name="Hibbett D.S."/>
            <person name="Nagy L.G."/>
        </authorList>
    </citation>
    <scope>NUCLEOTIDE SEQUENCE [LARGE SCALE GENOMIC DNA]</scope>
    <source>
        <strain evidence="2 3">FP101781</strain>
    </source>
</reference>
<keyword evidence="1" id="KW-0472">Membrane</keyword>
<dbReference type="STRING" id="71717.A0A4Y7T793"/>
<keyword evidence="3" id="KW-1185">Reference proteome</keyword>
<evidence type="ECO:0000313" key="2">
    <source>
        <dbReference type="EMBL" id="TEB29861.1"/>
    </source>
</evidence>
<feature type="transmembrane region" description="Helical" evidence="1">
    <location>
        <begin position="29"/>
        <end position="51"/>
    </location>
</feature>
<organism evidence="2 3">
    <name type="scientific">Coprinellus micaceus</name>
    <name type="common">Glistening ink-cap mushroom</name>
    <name type="synonym">Coprinus micaceus</name>
    <dbReference type="NCBI Taxonomy" id="71717"/>
    <lineage>
        <taxon>Eukaryota</taxon>
        <taxon>Fungi</taxon>
        <taxon>Dikarya</taxon>
        <taxon>Basidiomycota</taxon>
        <taxon>Agaricomycotina</taxon>
        <taxon>Agaricomycetes</taxon>
        <taxon>Agaricomycetidae</taxon>
        <taxon>Agaricales</taxon>
        <taxon>Agaricineae</taxon>
        <taxon>Psathyrellaceae</taxon>
        <taxon>Coprinellus</taxon>
    </lineage>
</organism>
<feature type="transmembrane region" description="Helical" evidence="1">
    <location>
        <begin position="72"/>
        <end position="94"/>
    </location>
</feature>
<dbReference type="EMBL" id="QPFP01000025">
    <property type="protein sequence ID" value="TEB29861.1"/>
    <property type="molecule type" value="Genomic_DNA"/>
</dbReference>
<gene>
    <name evidence="2" type="ORF">FA13DRAFT_598726</name>
</gene>
<accession>A0A4Y7T793</accession>
<evidence type="ECO:0000313" key="3">
    <source>
        <dbReference type="Proteomes" id="UP000298030"/>
    </source>
</evidence>
<protein>
    <submittedName>
        <fullName evidence="2">Uncharacterized protein</fullName>
    </submittedName>
</protein>
<proteinExistence type="predicted"/>
<keyword evidence="1" id="KW-0812">Transmembrane</keyword>
<keyword evidence="1" id="KW-1133">Transmembrane helix</keyword>
<dbReference type="AlphaFoldDB" id="A0A4Y7T793"/>
<feature type="transmembrane region" description="Helical" evidence="1">
    <location>
        <begin position="142"/>
        <end position="163"/>
    </location>
</feature>